<feature type="domain" description="Apple" evidence="1">
    <location>
        <begin position="146"/>
        <end position="219"/>
    </location>
</feature>
<dbReference type="Pfam" id="PF00024">
    <property type="entry name" value="PAN_1"/>
    <property type="match status" value="2"/>
</dbReference>
<name>A0A7E6FFI8_9MOLL</name>
<dbReference type="KEGG" id="osn:118766662"/>
<dbReference type="PROSITE" id="PS50948">
    <property type="entry name" value="PAN"/>
    <property type="match status" value="1"/>
</dbReference>
<dbReference type="AlphaFoldDB" id="A0A7E6FFI8"/>
<dbReference type="SUPFAM" id="SSF57414">
    <property type="entry name" value="Hairpin loop containing domain-like"/>
    <property type="match status" value="2"/>
</dbReference>
<dbReference type="InterPro" id="IPR003609">
    <property type="entry name" value="Pan_app"/>
</dbReference>
<evidence type="ECO:0000313" key="3">
    <source>
        <dbReference type="RefSeq" id="XP_036366105.1"/>
    </source>
</evidence>
<dbReference type="Proteomes" id="UP000515154">
    <property type="component" value="Linkage group LG17"/>
</dbReference>
<evidence type="ECO:0000259" key="1">
    <source>
        <dbReference type="PROSITE" id="PS50948"/>
    </source>
</evidence>
<proteinExistence type="predicted"/>
<accession>A0A7E6FFI8</accession>
<keyword evidence="2" id="KW-1185">Reference proteome</keyword>
<sequence>MPMKSSSTKNRIATEVDREKFDNDENVLTDLNGKGCDLKFLYVLNLIDVLNILLNAQGTVAEANIPSTSKFMKVSKARPPIATKCTEMKLPLQNCADKCLEMQTCKSFTYLKQRSNCRLYGIWSGEIRIVHASVRGYYQKAVNETCPINVFYGGKFTNSKFISTLKSKSYIDCLKACRDTTSCYSTNFNVKTTTCYLNPDSSTDSNIRRRSNNWISTKVDRDKFDNDPDVLTDLNGKGCDLKFLYVLHFLDEITFPGTDAMRRRALYTRRRNTSGDIKLKTVTPVGSLFDCAIRCMLSPGCVGFGYELFCQMAVKY</sequence>
<protein>
    <submittedName>
        <fullName evidence="3">Uncharacterized protein LOC118766662 isoform X1</fullName>
    </submittedName>
</protein>
<evidence type="ECO:0000313" key="2">
    <source>
        <dbReference type="Proteomes" id="UP000515154"/>
    </source>
</evidence>
<organism evidence="2 3">
    <name type="scientific">Octopus sinensis</name>
    <name type="common">East Asian common octopus</name>
    <dbReference type="NCBI Taxonomy" id="2607531"/>
    <lineage>
        <taxon>Eukaryota</taxon>
        <taxon>Metazoa</taxon>
        <taxon>Spiralia</taxon>
        <taxon>Lophotrochozoa</taxon>
        <taxon>Mollusca</taxon>
        <taxon>Cephalopoda</taxon>
        <taxon>Coleoidea</taxon>
        <taxon>Octopodiformes</taxon>
        <taxon>Octopoda</taxon>
        <taxon>Incirrata</taxon>
        <taxon>Octopodidae</taxon>
        <taxon>Octopus</taxon>
    </lineage>
</organism>
<dbReference type="RefSeq" id="XP_036366105.1">
    <property type="nucleotide sequence ID" value="XM_036510212.1"/>
</dbReference>
<gene>
    <name evidence="3" type="primary">LOC118766662</name>
</gene>
<dbReference type="Gene3D" id="3.50.4.10">
    <property type="entry name" value="Hepatocyte Growth Factor"/>
    <property type="match status" value="2"/>
</dbReference>
<reference evidence="3" key="1">
    <citation type="submission" date="2025-08" db="UniProtKB">
        <authorList>
            <consortium name="RefSeq"/>
        </authorList>
    </citation>
    <scope>IDENTIFICATION</scope>
</reference>
<dbReference type="Pfam" id="PF14295">
    <property type="entry name" value="PAN_4"/>
    <property type="match status" value="1"/>
</dbReference>